<evidence type="ECO:0000313" key="1">
    <source>
        <dbReference type="EMBL" id="CAK0895120.1"/>
    </source>
</evidence>
<dbReference type="EMBL" id="CAUYUJ010019993">
    <property type="protein sequence ID" value="CAK0895120.1"/>
    <property type="molecule type" value="Genomic_DNA"/>
</dbReference>
<evidence type="ECO:0000313" key="2">
    <source>
        <dbReference type="Proteomes" id="UP001189429"/>
    </source>
</evidence>
<gene>
    <name evidence="1" type="ORF">PCOR1329_LOCUS73961</name>
</gene>
<dbReference type="Proteomes" id="UP001189429">
    <property type="component" value="Unassembled WGS sequence"/>
</dbReference>
<name>A0ABN9X6S9_9DINO</name>
<keyword evidence="2" id="KW-1185">Reference proteome</keyword>
<proteinExistence type="predicted"/>
<comment type="caution">
    <text evidence="1">The sequence shown here is derived from an EMBL/GenBank/DDBJ whole genome shotgun (WGS) entry which is preliminary data.</text>
</comment>
<accession>A0ABN9X6S9</accession>
<sequence length="479" mass="53745">MKGSGFGFGSSALSMSLIRHGVIRDGDALLWLDSGLIIPDSNERRPGWAAGVLHSFRDVLRFKDLVCSTTMLPEYEYTKGDIFKRFGTAWDSQWYGRTNQFLGGLWGVNVSRRTRAFLSQLEELHADFHLISDEASVTPDSPFYKSNHHDQSLFSMLVKAALSHNSSFGLADLGRRVHVGAWDATLGRGSDQIAAGNQSPDLATLGMDDSALGLDSIPVPAGYQTTGVPTPSMRQAKVHLVSHRHAPRDQPRLNRTFTEQLQRLENESVKWAWLDTRHLYHSLPDEITSDARWKRHLSHDRGYGFWFWKSALVAFLIREGVIRDGDVFLWLDADLIVPGSNMRLAGSAASILQKFREILRYKDLVCPITALPEYVHTKGDIFKRFGTTWDSQWYGRTNQFLGSLWGVNVSRRTRAFLSQLQELHADFHLISDEASVTPDSPLYKGNRHDQSLLSMLIKAALSHNSSFGLADLGSGFKLA</sequence>
<protein>
    <submittedName>
        <fullName evidence="1">Uncharacterized protein</fullName>
    </submittedName>
</protein>
<organism evidence="1 2">
    <name type="scientific">Prorocentrum cordatum</name>
    <dbReference type="NCBI Taxonomy" id="2364126"/>
    <lineage>
        <taxon>Eukaryota</taxon>
        <taxon>Sar</taxon>
        <taxon>Alveolata</taxon>
        <taxon>Dinophyceae</taxon>
        <taxon>Prorocentrales</taxon>
        <taxon>Prorocentraceae</taxon>
        <taxon>Prorocentrum</taxon>
    </lineage>
</organism>
<reference evidence="1" key="1">
    <citation type="submission" date="2023-10" db="EMBL/GenBank/DDBJ databases">
        <authorList>
            <person name="Chen Y."/>
            <person name="Shah S."/>
            <person name="Dougan E. K."/>
            <person name="Thang M."/>
            <person name="Chan C."/>
        </authorList>
    </citation>
    <scope>NUCLEOTIDE SEQUENCE [LARGE SCALE GENOMIC DNA]</scope>
</reference>